<dbReference type="PROSITE" id="PS51819">
    <property type="entry name" value="VOC"/>
    <property type="match status" value="1"/>
</dbReference>
<dbReference type="Gene3D" id="3.10.180.10">
    <property type="entry name" value="2,3-Dihydroxybiphenyl 1,2-Dioxygenase, domain 1"/>
    <property type="match status" value="1"/>
</dbReference>
<dbReference type="InterPro" id="IPR037523">
    <property type="entry name" value="VOC_core"/>
</dbReference>
<dbReference type="RefSeq" id="WP_349219042.1">
    <property type="nucleotide sequence ID" value="NZ_JBBMFD010000008.1"/>
</dbReference>
<sequence length="163" mass="19187">MQLNCPLLVTENMAATRRFYEEILGLNVIFDFGANITFERGFSLQTKESWAEFIERPQTEINTRGNDFELYFEEDQLDSFLEKLGQREDVVYVHKLKEFPWGQRVIRFYDPDGHIIEVADSMRAVVLRFLGQGLSPEETAKRTQHPIEFVRMCMQENTPEEAR</sequence>
<dbReference type="Proteomes" id="UP001489509">
    <property type="component" value="Unassembled WGS sequence"/>
</dbReference>
<dbReference type="EMBL" id="JBBMFD010000008">
    <property type="protein sequence ID" value="MEQ2440462.1"/>
    <property type="molecule type" value="Genomic_DNA"/>
</dbReference>
<accession>A0ABV1E1G9</accession>
<organism evidence="2 3">
    <name type="scientific">Solibaculum intestinale</name>
    <dbReference type="NCBI Taxonomy" id="3133165"/>
    <lineage>
        <taxon>Bacteria</taxon>
        <taxon>Bacillati</taxon>
        <taxon>Bacillota</taxon>
        <taxon>Clostridia</taxon>
        <taxon>Eubacteriales</taxon>
        <taxon>Oscillospiraceae</taxon>
        <taxon>Solibaculum</taxon>
    </lineage>
</organism>
<dbReference type="InterPro" id="IPR029068">
    <property type="entry name" value="Glyas_Bleomycin-R_OHBP_Dase"/>
</dbReference>
<dbReference type="InterPro" id="IPR050383">
    <property type="entry name" value="GlyoxalaseI/FosfomycinResist"/>
</dbReference>
<feature type="domain" description="VOC" evidence="1">
    <location>
        <begin position="2"/>
        <end position="121"/>
    </location>
</feature>
<keyword evidence="3" id="KW-1185">Reference proteome</keyword>
<dbReference type="InterPro" id="IPR025870">
    <property type="entry name" value="Glyoxalase-like_dom"/>
</dbReference>
<dbReference type="Pfam" id="PF12681">
    <property type="entry name" value="Glyoxalase_2"/>
    <property type="match status" value="1"/>
</dbReference>
<name>A0ABV1E1G9_9FIRM</name>
<protein>
    <submittedName>
        <fullName evidence="2">VOC family protein</fullName>
    </submittedName>
</protein>
<evidence type="ECO:0000259" key="1">
    <source>
        <dbReference type="PROSITE" id="PS51819"/>
    </source>
</evidence>
<reference evidence="2 3" key="1">
    <citation type="submission" date="2024-03" db="EMBL/GenBank/DDBJ databases">
        <title>Human intestinal bacterial collection.</title>
        <authorList>
            <person name="Pauvert C."/>
            <person name="Hitch T.C.A."/>
            <person name="Clavel T."/>
        </authorList>
    </citation>
    <scope>NUCLEOTIDE SEQUENCE [LARGE SCALE GENOMIC DNA]</scope>
    <source>
        <strain evidence="2 3">CLA-JM-H44</strain>
    </source>
</reference>
<evidence type="ECO:0000313" key="3">
    <source>
        <dbReference type="Proteomes" id="UP001489509"/>
    </source>
</evidence>
<dbReference type="PANTHER" id="PTHR21366:SF27">
    <property type="entry name" value="GLYOXALASE-LIKE DOMAIN-CONTAINING PROTEIN"/>
    <property type="match status" value="1"/>
</dbReference>
<comment type="caution">
    <text evidence="2">The sequence shown here is derived from an EMBL/GenBank/DDBJ whole genome shotgun (WGS) entry which is preliminary data.</text>
</comment>
<proteinExistence type="predicted"/>
<dbReference type="PANTHER" id="PTHR21366">
    <property type="entry name" value="GLYOXALASE FAMILY PROTEIN"/>
    <property type="match status" value="1"/>
</dbReference>
<evidence type="ECO:0000313" key="2">
    <source>
        <dbReference type="EMBL" id="MEQ2440462.1"/>
    </source>
</evidence>
<dbReference type="SUPFAM" id="SSF54593">
    <property type="entry name" value="Glyoxalase/Bleomycin resistance protein/Dihydroxybiphenyl dioxygenase"/>
    <property type="match status" value="1"/>
</dbReference>
<gene>
    <name evidence="2" type="ORF">WMO26_06455</name>
</gene>